<name>A0A3A1TWE6_9MICO</name>
<gene>
    <name evidence="7" type="ORF">D1781_14015</name>
</gene>
<feature type="transmembrane region" description="Helical" evidence="5">
    <location>
        <begin position="167"/>
        <end position="192"/>
    </location>
</feature>
<keyword evidence="3 5" id="KW-1133">Transmembrane helix</keyword>
<protein>
    <submittedName>
        <fullName evidence="7">ABC transporter permease</fullName>
    </submittedName>
</protein>
<dbReference type="Pfam" id="PF01061">
    <property type="entry name" value="ABC2_membrane"/>
    <property type="match status" value="1"/>
</dbReference>
<evidence type="ECO:0000259" key="6">
    <source>
        <dbReference type="Pfam" id="PF01061"/>
    </source>
</evidence>
<comment type="caution">
    <text evidence="7">The sequence shown here is derived from an EMBL/GenBank/DDBJ whole genome shotgun (WGS) entry which is preliminary data.</text>
</comment>
<evidence type="ECO:0000313" key="8">
    <source>
        <dbReference type="Proteomes" id="UP000265742"/>
    </source>
</evidence>
<dbReference type="InterPro" id="IPR051784">
    <property type="entry name" value="Nod_factor_ABC_transporter"/>
</dbReference>
<feature type="transmembrane region" description="Helical" evidence="5">
    <location>
        <begin position="131"/>
        <end position="155"/>
    </location>
</feature>
<dbReference type="EMBL" id="QXTG01000002">
    <property type="protein sequence ID" value="RIX28532.1"/>
    <property type="molecule type" value="Genomic_DNA"/>
</dbReference>
<feature type="transmembrane region" description="Helical" evidence="5">
    <location>
        <begin position="60"/>
        <end position="78"/>
    </location>
</feature>
<dbReference type="PANTHER" id="PTHR43229:SF2">
    <property type="entry name" value="NODULATION PROTEIN J"/>
    <property type="match status" value="1"/>
</dbReference>
<comment type="subcellular location">
    <subcellularLocation>
        <location evidence="1">Membrane</location>
        <topology evidence="1">Multi-pass membrane protein</topology>
    </subcellularLocation>
</comment>
<feature type="domain" description="ABC-2 type transporter transmembrane" evidence="6">
    <location>
        <begin position="12"/>
        <end position="205"/>
    </location>
</feature>
<dbReference type="GO" id="GO:0016020">
    <property type="term" value="C:membrane"/>
    <property type="evidence" value="ECO:0007669"/>
    <property type="project" value="UniProtKB-SubCell"/>
</dbReference>
<dbReference type="InterPro" id="IPR013525">
    <property type="entry name" value="ABC2_TM"/>
</dbReference>
<evidence type="ECO:0000256" key="4">
    <source>
        <dbReference type="ARBA" id="ARBA00023136"/>
    </source>
</evidence>
<sequence>MNPRYVLLEAGRQLRNVRSLVFTFVVPIAMLLIFGTAYGANGAIDHALRLPWVVETTVQMGGYGAMMAGLSQAFAIVNERAIGWNRQLRLTPLTGLVYLASKIVAALLIAAVAITAVVLVSVLALHAHLGAAAWFAAGAGLWIGIVPFALIAILIGQFAPPDFAQPLFMVTFLGLSILGGLWVPLSILPAWMSDVARAMPSYWLNRLGQLGAAGSWDVLAPIAVLAAWTVVLAALITWRYRRDAARA</sequence>
<proteinExistence type="predicted"/>
<evidence type="ECO:0000256" key="3">
    <source>
        <dbReference type="ARBA" id="ARBA00022989"/>
    </source>
</evidence>
<dbReference type="PANTHER" id="PTHR43229">
    <property type="entry name" value="NODULATION PROTEIN J"/>
    <property type="match status" value="1"/>
</dbReference>
<evidence type="ECO:0000256" key="1">
    <source>
        <dbReference type="ARBA" id="ARBA00004141"/>
    </source>
</evidence>
<dbReference type="RefSeq" id="WP_119482842.1">
    <property type="nucleotide sequence ID" value="NZ_QXTG01000002.1"/>
</dbReference>
<evidence type="ECO:0000313" key="7">
    <source>
        <dbReference type="EMBL" id="RIX28532.1"/>
    </source>
</evidence>
<feature type="transmembrane region" description="Helical" evidence="5">
    <location>
        <begin position="218"/>
        <end position="238"/>
    </location>
</feature>
<evidence type="ECO:0000256" key="5">
    <source>
        <dbReference type="SAM" id="Phobius"/>
    </source>
</evidence>
<organism evidence="7 8">
    <name type="scientific">Amnibacterium setariae</name>
    <dbReference type="NCBI Taxonomy" id="2306585"/>
    <lineage>
        <taxon>Bacteria</taxon>
        <taxon>Bacillati</taxon>
        <taxon>Actinomycetota</taxon>
        <taxon>Actinomycetes</taxon>
        <taxon>Micrococcales</taxon>
        <taxon>Microbacteriaceae</taxon>
        <taxon>Amnibacterium</taxon>
    </lineage>
</organism>
<accession>A0A3A1TWE6</accession>
<keyword evidence="2 5" id="KW-0812">Transmembrane</keyword>
<reference evidence="8" key="1">
    <citation type="submission" date="2018-09" db="EMBL/GenBank/DDBJ databases">
        <authorList>
            <person name="Kim I."/>
        </authorList>
    </citation>
    <scope>NUCLEOTIDE SEQUENCE [LARGE SCALE GENOMIC DNA]</scope>
    <source>
        <strain evidence="8">DD4a</strain>
    </source>
</reference>
<feature type="transmembrane region" description="Helical" evidence="5">
    <location>
        <begin position="20"/>
        <end position="40"/>
    </location>
</feature>
<dbReference type="Proteomes" id="UP000265742">
    <property type="component" value="Unassembled WGS sequence"/>
</dbReference>
<dbReference type="GO" id="GO:0140359">
    <property type="term" value="F:ABC-type transporter activity"/>
    <property type="evidence" value="ECO:0007669"/>
    <property type="project" value="InterPro"/>
</dbReference>
<dbReference type="AlphaFoldDB" id="A0A3A1TWE6"/>
<dbReference type="OrthoDB" id="63188at2"/>
<keyword evidence="4 5" id="KW-0472">Membrane</keyword>
<feature type="transmembrane region" description="Helical" evidence="5">
    <location>
        <begin position="99"/>
        <end position="125"/>
    </location>
</feature>
<keyword evidence="8" id="KW-1185">Reference proteome</keyword>
<evidence type="ECO:0000256" key="2">
    <source>
        <dbReference type="ARBA" id="ARBA00022692"/>
    </source>
</evidence>